<feature type="compositionally biased region" description="Polar residues" evidence="1">
    <location>
        <begin position="209"/>
        <end position="225"/>
    </location>
</feature>
<feature type="region of interest" description="Disordered" evidence="1">
    <location>
        <begin position="209"/>
        <end position="236"/>
    </location>
</feature>
<gene>
    <name evidence="2" type="ORF">Pfra01_002401400</name>
</gene>
<feature type="compositionally biased region" description="Polar residues" evidence="1">
    <location>
        <begin position="32"/>
        <end position="65"/>
    </location>
</feature>
<protein>
    <submittedName>
        <fullName evidence="2">Unnamed protein product</fullName>
    </submittedName>
</protein>
<feature type="compositionally biased region" description="Low complexity" evidence="1">
    <location>
        <begin position="226"/>
        <end position="236"/>
    </location>
</feature>
<organism evidence="2 3">
    <name type="scientific">Phytophthora fragariaefolia</name>
    <dbReference type="NCBI Taxonomy" id="1490495"/>
    <lineage>
        <taxon>Eukaryota</taxon>
        <taxon>Sar</taxon>
        <taxon>Stramenopiles</taxon>
        <taxon>Oomycota</taxon>
        <taxon>Peronosporomycetes</taxon>
        <taxon>Peronosporales</taxon>
        <taxon>Peronosporaceae</taxon>
        <taxon>Phytophthora</taxon>
    </lineage>
</organism>
<accession>A0A9W6Y8R6</accession>
<sequence length="304" mass="32711">MARVPGPSGASQGFHRESPEEDAKIKTEPGSELSTEEGSPLTTWKTPGSSDRQTSNPPQVPSGTPTDEDPTVKTEGSSSNKAPPASHSASKKKKSKTARRKLKAPGSEAGDHEEPQTWTDDQLESASLHRLMHEDPIMKIMRPKPIGELQGPVKILMCMLKDAGVVLGSFDANDPFDMEQFVIRETTLNLFGGLAPIVGSVVPVSQEASTPTRSQAGSSQYASATSEVGSGSDSSVELQRMTLGPSGAAMLRSRKEVVAGLHIQATSTLVQHALMDTFRWATCSVVTIHSWKHYYWQKATDICQ</sequence>
<feature type="compositionally biased region" description="Low complexity" evidence="1">
    <location>
        <begin position="77"/>
        <end position="88"/>
    </location>
</feature>
<feature type="region of interest" description="Disordered" evidence="1">
    <location>
        <begin position="1"/>
        <end position="120"/>
    </location>
</feature>
<feature type="compositionally biased region" description="Basic residues" evidence="1">
    <location>
        <begin position="89"/>
        <end position="103"/>
    </location>
</feature>
<proteinExistence type="predicted"/>
<feature type="compositionally biased region" description="Basic and acidic residues" evidence="1">
    <location>
        <begin position="14"/>
        <end position="29"/>
    </location>
</feature>
<dbReference type="AlphaFoldDB" id="A0A9W6Y8R6"/>
<keyword evidence="3" id="KW-1185">Reference proteome</keyword>
<evidence type="ECO:0000313" key="3">
    <source>
        <dbReference type="Proteomes" id="UP001165121"/>
    </source>
</evidence>
<evidence type="ECO:0000313" key="2">
    <source>
        <dbReference type="EMBL" id="GMF56573.1"/>
    </source>
</evidence>
<reference evidence="2" key="1">
    <citation type="submission" date="2023-04" db="EMBL/GenBank/DDBJ databases">
        <title>Phytophthora fragariaefolia NBRC 109709.</title>
        <authorList>
            <person name="Ichikawa N."/>
            <person name="Sato H."/>
            <person name="Tonouchi N."/>
        </authorList>
    </citation>
    <scope>NUCLEOTIDE SEQUENCE</scope>
    <source>
        <strain evidence="2">NBRC 109709</strain>
    </source>
</reference>
<dbReference type="Proteomes" id="UP001165121">
    <property type="component" value="Unassembled WGS sequence"/>
</dbReference>
<dbReference type="EMBL" id="BSXT01004054">
    <property type="protein sequence ID" value="GMF56573.1"/>
    <property type="molecule type" value="Genomic_DNA"/>
</dbReference>
<dbReference type="OrthoDB" id="116040at2759"/>
<evidence type="ECO:0000256" key="1">
    <source>
        <dbReference type="SAM" id="MobiDB-lite"/>
    </source>
</evidence>
<comment type="caution">
    <text evidence="2">The sequence shown here is derived from an EMBL/GenBank/DDBJ whole genome shotgun (WGS) entry which is preliminary data.</text>
</comment>
<name>A0A9W6Y8R6_9STRA</name>